<dbReference type="RefSeq" id="WP_016814385.1">
    <property type="nucleotide sequence ID" value="NZ_BOQM01000026.1"/>
</dbReference>
<accession>A0A542XQL6</accession>
<organism evidence="2 3">
    <name type="scientific">Salinispora arenicola</name>
    <dbReference type="NCBI Taxonomy" id="168697"/>
    <lineage>
        <taxon>Bacteria</taxon>
        <taxon>Bacillati</taxon>
        <taxon>Actinomycetota</taxon>
        <taxon>Actinomycetes</taxon>
        <taxon>Micromonosporales</taxon>
        <taxon>Micromonosporaceae</taxon>
        <taxon>Salinispora</taxon>
    </lineage>
</organism>
<evidence type="ECO:0008006" key="5">
    <source>
        <dbReference type="Google" id="ProtNLM"/>
    </source>
</evidence>
<dbReference type="GeneID" id="93772528"/>
<reference evidence="1 4" key="2">
    <citation type="submission" date="2021-03" db="EMBL/GenBank/DDBJ databases">
        <title>Whole genome shotgun sequence of Salinispora arenicola NBRC 105043.</title>
        <authorList>
            <person name="Komaki H."/>
            <person name="Tamura T."/>
        </authorList>
    </citation>
    <scope>NUCLEOTIDE SEQUENCE [LARGE SCALE GENOMIC DNA]</scope>
    <source>
        <strain evidence="1 4">NBRC 105043</strain>
    </source>
</reference>
<evidence type="ECO:0000313" key="2">
    <source>
        <dbReference type="EMBL" id="TQL38137.1"/>
    </source>
</evidence>
<dbReference type="Gene3D" id="3.10.450.50">
    <property type="match status" value="1"/>
</dbReference>
<evidence type="ECO:0000313" key="3">
    <source>
        <dbReference type="Proteomes" id="UP000315983"/>
    </source>
</evidence>
<dbReference type="EMBL" id="VFOL01000001">
    <property type="protein sequence ID" value="TQL38137.1"/>
    <property type="molecule type" value="Genomic_DNA"/>
</dbReference>
<comment type="caution">
    <text evidence="2">The sequence shown here is derived from an EMBL/GenBank/DDBJ whole genome shotgun (WGS) entry which is preliminary data.</text>
</comment>
<protein>
    <recommendedName>
        <fullName evidence="5">SnoaL-like protein</fullName>
    </recommendedName>
</protein>
<proteinExistence type="predicted"/>
<evidence type="ECO:0000313" key="4">
    <source>
        <dbReference type="Proteomes" id="UP000677457"/>
    </source>
</evidence>
<dbReference type="Proteomes" id="UP000315983">
    <property type="component" value="Unassembled WGS sequence"/>
</dbReference>
<dbReference type="AlphaFoldDB" id="A0A542XQL6"/>
<dbReference type="InterPro" id="IPR032710">
    <property type="entry name" value="NTF2-like_dom_sf"/>
</dbReference>
<name>A0A542XQL6_SALAC</name>
<sequence>MSQRSLNALVDRYIATWNEPEPDVRRKMIDELWAEDGTYYNRLFVCQGRDMVEAAISTAYREHTAKGFTFKSRNDAYGHHGGVKFGWVLAARSTGEVDTFGEEFLILDGSGRIVADYQFGLRPPAI</sequence>
<dbReference type="Proteomes" id="UP000677457">
    <property type="component" value="Unassembled WGS sequence"/>
</dbReference>
<gene>
    <name evidence="2" type="ORF">FB564_3320</name>
    <name evidence="1" type="ORF">Sar04_33340</name>
</gene>
<evidence type="ECO:0000313" key="1">
    <source>
        <dbReference type="EMBL" id="GIM86598.1"/>
    </source>
</evidence>
<keyword evidence="4" id="KW-1185">Reference proteome</keyword>
<reference evidence="2 3" key="1">
    <citation type="submission" date="2019-06" db="EMBL/GenBank/DDBJ databases">
        <title>Sequencing the genomes of 1000 actinobacteria strains.</title>
        <authorList>
            <person name="Klenk H.-P."/>
        </authorList>
    </citation>
    <scope>NUCLEOTIDE SEQUENCE [LARGE SCALE GENOMIC DNA]</scope>
    <source>
        <strain evidence="2 3">DSM 44819</strain>
    </source>
</reference>
<dbReference type="SUPFAM" id="SSF54427">
    <property type="entry name" value="NTF2-like"/>
    <property type="match status" value="1"/>
</dbReference>
<dbReference type="EMBL" id="BOQM01000026">
    <property type="protein sequence ID" value="GIM86598.1"/>
    <property type="molecule type" value="Genomic_DNA"/>
</dbReference>